<feature type="region of interest" description="Disordered" evidence="1">
    <location>
        <begin position="91"/>
        <end position="122"/>
    </location>
</feature>
<name>A0A8J3S8Z0_PLARO</name>
<feature type="compositionally biased region" description="Low complexity" evidence="1">
    <location>
        <begin position="105"/>
        <end position="122"/>
    </location>
</feature>
<dbReference type="RefSeq" id="WP_189243974.1">
    <property type="nucleotide sequence ID" value="NZ_BMQP01000060.1"/>
</dbReference>
<comment type="caution">
    <text evidence="2">The sequence shown here is derived from an EMBL/GenBank/DDBJ whole genome shotgun (WGS) entry which is preliminary data.</text>
</comment>
<accession>A0A8J3S8Z0</accession>
<proteinExistence type="predicted"/>
<reference evidence="2" key="1">
    <citation type="submission" date="2021-01" db="EMBL/GenBank/DDBJ databases">
        <title>Whole genome shotgun sequence of Planobispora rosea NBRC 15558.</title>
        <authorList>
            <person name="Komaki H."/>
            <person name="Tamura T."/>
        </authorList>
    </citation>
    <scope>NUCLEOTIDE SEQUENCE</scope>
    <source>
        <strain evidence="2">NBRC 15558</strain>
    </source>
</reference>
<sequence length="243" mass="27172">MNLDRHVTRYTFDSNTIESGAPGYNPRQRLHVELYGTNPDRDLWYITRAGLYRNHATGQWDDDYIFRHADNRWSYLTDLATAVWRARALAGAAPSDAPGRADRISSIGTSGPGPTTTTPQGVSPLDRVAIELYGTYGDPLRVLTHEQTEAVNTAAQQLAEAENEDHDTPVGTEQERQEHADIAPGHTSIHGVVHPPRGVRLRHGGDHHRSPRHRHRPERGEGLPGRTRGRLAECLQLRVREGR</sequence>
<evidence type="ECO:0000256" key="1">
    <source>
        <dbReference type="SAM" id="MobiDB-lite"/>
    </source>
</evidence>
<dbReference type="Proteomes" id="UP000655044">
    <property type="component" value="Unassembled WGS sequence"/>
</dbReference>
<gene>
    <name evidence="2" type="ORF">Pro02_72830</name>
</gene>
<dbReference type="EMBL" id="BOOI01000093">
    <property type="protein sequence ID" value="GIH88875.1"/>
    <property type="molecule type" value="Genomic_DNA"/>
</dbReference>
<protein>
    <submittedName>
        <fullName evidence="2">Uncharacterized protein</fullName>
    </submittedName>
</protein>
<evidence type="ECO:0000313" key="2">
    <source>
        <dbReference type="EMBL" id="GIH88875.1"/>
    </source>
</evidence>
<dbReference type="AlphaFoldDB" id="A0A8J3S8Z0"/>
<evidence type="ECO:0000313" key="3">
    <source>
        <dbReference type="Proteomes" id="UP000655044"/>
    </source>
</evidence>
<keyword evidence="3" id="KW-1185">Reference proteome</keyword>
<feature type="region of interest" description="Disordered" evidence="1">
    <location>
        <begin position="186"/>
        <end position="227"/>
    </location>
</feature>
<organism evidence="2 3">
    <name type="scientific">Planobispora rosea</name>
    <dbReference type="NCBI Taxonomy" id="35762"/>
    <lineage>
        <taxon>Bacteria</taxon>
        <taxon>Bacillati</taxon>
        <taxon>Actinomycetota</taxon>
        <taxon>Actinomycetes</taxon>
        <taxon>Streptosporangiales</taxon>
        <taxon>Streptosporangiaceae</taxon>
        <taxon>Planobispora</taxon>
    </lineage>
</organism>